<accession>A0A067M0N0</accession>
<sequence length="315" mass="33589">MSAPQSQPAQPSELPQPVLVPAVLPLAQLESLKFKLVQTMESIRGLQATVHAGGQPFMVTWPEILTKYNVILSHTHTLFNSLSNTQTATTAAGSISGAGISTSNTRNPLAHLALHPTVTIPEGQPDLALSSLMRMMRLPDVLSADKDTVAQIREMVDGTRGPGGGTSGLGGLGSGETDEEVLSRIEQIRSDHDGRVVRGLRAVQMLKEQYDWRVRVEPGAGVYEGDEGYDGFPSSSASESDSEQEERGVASQVMHGIESRDEDQSMDEDEGEEDDMEDAVVPMDGGNVGLGGMNGLVSYGDEDDEMQLVDDAGAL</sequence>
<dbReference type="InParanoid" id="A0A067M0N0"/>
<feature type="region of interest" description="Disordered" evidence="1">
    <location>
        <begin position="155"/>
        <end position="177"/>
    </location>
</feature>
<dbReference type="EMBL" id="KL198080">
    <property type="protein sequence ID" value="KDQ09288.1"/>
    <property type="molecule type" value="Genomic_DNA"/>
</dbReference>
<dbReference type="STRING" id="930990.A0A067M0N0"/>
<evidence type="ECO:0000313" key="2">
    <source>
        <dbReference type="EMBL" id="KDQ09288.1"/>
    </source>
</evidence>
<dbReference type="AlphaFoldDB" id="A0A067M0N0"/>
<feature type="region of interest" description="Disordered" evidence="1">
    <location>
        <begin position="223"/>
        <end position="305"/>
    </location>
</feature>
<keyword evidence="3" id="KW-1185">Reference proteome</keyword>
<evidence type="ECO:0008006" key="4">
    <source>
        <dbReference type="Google" id="ProtNLM"/>
    </source>
</evidence>
<feature type="compositionally biased region" description="Acidic residues" evidence="1">
    <location>
        <begin position="264"/>
        <end position="278"/>
    </location>
</feature>
<name>A0A067M0N0_BOTB1</name>
<dbReference type="Proteomes" id="UP000027195">
    <property type="component" value="Unassembled WGS sequence"/>
</dbReference>
<reference evidence="3" key="1">
    <citation type="journal article" date="2014" name="Proc. Natl. Acad. Sci. U.S.A.">
        <title>Extensive sampling of basidiomycete genomes demonstrates inadequacy of the white-rot/brown-rot paradigm for wood decay fungi.</title>
        <authorList>
            <person name="Riley R."/>
            <person name="Salamov A.A."/>
            <person name="Brown D.W."/>
            <person name="Nagy L.G."/>
            <person name="Floudas D."/>
            <person name="Held B.W."/>
            <person name="Levasseur A."/>
            <person name="Lombard V."/>
            <person name="Morin E."/>
            <person name="Otillar R."/>
            <person name="Lindquist E.A."/>
            <person name="Sun H."/>
            <person name="LaButti K.M."/>
            <person name="Schmutz J."/>
            <person name="Jabbour D."/>
            <person name="Luo H."/>
            <person name="Baker S.E."/>
            <person name="Pisabarro A.G."/>
            <person name="Walton J.D."/>
            <person name="Blanchette R.A."/>
            <person name="Henrissat B."/>
            <person name="Martin F."/>
            <person name="Cullen D."/>
            <person name="Hibbett D.S."/>
            <person name="Grigoriev I.V."/>
        </authorList>
    </citation>
    <scope>NUCLEOTIDE SEQUENCE [LARGE SCALE GENOMIC DNA]</scope>
    <source>
        <strain evidence="3">FD-172 SS1</strain>
    </source>
</reference>
<dbReference type="Gene3D" id="1.20.58.1710">
    <property type="match status" value="1"/>
</dbReference>
<dbReference type="HOGENOM" id="CLU_057548_0_0_1"/>
<organism evidence="2 3">
    <name type="scientific">Botryobasidium botryosum (strain FD-172 SS1)</name>
    <dbReference type="NCBI Taxonomy" id="930990"/>
    <lineage>
        <taxon>Eukaryota</taxon>
        <taxon>Fungi</taxon>
        <taxon>Dikarya</taxon>
        <taxon>Basidiomycota</taxon>
        <taxon>Agaricomycotina</taxon>
        <taxon>Agaricomycetes</taxon>
        <taxon>Cantharellales</taxon>
        <taxon>Botryobasidiaceae</taxon>
        <taxon>Botryobasidium</taxon>
    </lineage>
</organism>
<evidence type="ECO:0000313" key="3">
    <source>
        <dbReference type="Proteomes" id="UP000027195"/>
    </source>
</evidence>
<proteinExistence type="predicted"/>
<dbReference type="OrthoDB" id="5568181at2759"/>
<gene>
    <name evidence="2" type="ORF">BOTBODRAFT_179151</name>
</gene>
<evidence type="ECO:0000256" key="1">
    <source>
        <dbReference type="SAM" id="MobiDB-lite"/>
    </source>
</evidence>
<feature type="compositionally biased region" description="Gly residues" evidence="1">
    <location>
        <begin position="160"/>
        <end position="174"/>
    </location>
</feature>
<protein>
    <recommendedName>
        <fullName evidence="4">Mediator complex subunit 8</fullName>
    </recommendedName>
</protein>